<dbReference type="HOGENOM" id="CLU_089791_1_0_1"/>
<gene>
    <name evidence="2" type="primary">LOC102599067</name>
</gene>
<dbReference type="AlphaFoldDB" id="M1BLB6"/>
<dbReference type="EnsemblPlants" id="PGSC0003DMT400047724">
    <property type="protein sequence ID" value="PGSC0003DMT400047724"/>
    <property type="gene ID" value="PGSC0003DMG400018549"/>
</dbReference>
<dbReference type="PANTHER" id="PTHR34371">
    <property type="entry name" value="OS01G0551000 PROTEIN"/>
    <property type="match status" value="1"/>
</dbReference>
<accession>M1BLB6</accession>
<dbReference type="RefSeq" id="XP_006350532.1">
    <property type="nucleotide sequence ID" value="XM_006350470.2"/>
</dbReference>
<feature type="region of interest" description="Disordered" evidence="1">
    <location>
        <begin position="1"/>
        <end position="35"/>
    </location>
</feature>
<reference evidence="3" key="1">
    <citation type="journal article" date="2011" name="Nature">
        <title>Genome sequence and analysis of the tuber crop potato.</title>
        <authorList>
            <consortium name="The Potato Genome Sequencing Consortium"/>
        </authorList>
    </citation>
    <scope>NUCLEOTIDE SEQUENCE [LARGE SCALE GENOMIC DNA]</scope>
    <source>
        <strain evidence="3">cv. DM1-3 516 R44</strain>
    </source>
</reference>
<dbReference type="PANTHER" id="PTHR34371:SF6">
    <property type="entry name" value="MEMBRANE-ASSOCIATED KINASE REGULATOR 6"/>
    <property type="match status" value="1"/>
</dbReference>
<dbReference type="InterPro" id="IPR007789">
    <property type="entry name" value="DUF688"/>
</dbReference>
<feature type="compositionally biased region" description="Low complexity" evidence="1">
    <location>
        <begin position="12"/>
        <end position="35"/>
    </location>
</feature>
<dbReference type="Pfam" id="PF05097">
    <property type="entry name" value="DUF688"/>
    <property type="match status" value="1"/>
</dbReference>
<protein>
    <submittedName>
        <fullName evidence="2">Uncharacterized protein</fullName>
    </submittedName>
</protein>
<dbReference type="PaxDb" id="4113-PGSC0003DMT400047724"/>
<evidence type="ECO:0000256" key="1">
    <source>
        <dbReference type="SAM" id="MobiDB-lite"/>
    </source>
</evidence>
<dbReference type="Gramene" id="PGSC0003DMT400047724">
    <property type="protein sequence ID" value="PGSC0003DMT400047724"/>
    <property type="gene ID" value="PGSC0003DMG400018549"/>
</dbReference>
<dbReference type="FunCoup" id="M1BLB6">
    <property type="interactions" value="36"/>
</dbReference>
<proteinExistence type="predicted"/>
<evidence type="ECO:0000313" key="3">
    <source>
        <dbReference type="Proteomes" id="UP000011115"/>
    </source>
</evidence>
<sequence>MASHIHHDDHTSTTNSSSYSTPKLSLSKLPNKPIRNNIMNNNNNHVLASSTTYATPPLHPTLTIPFQWEEAPGKPKVTKSKTARCLDLPPRLTLLLNEEGKITNTPSPTTVLDGPCNVGRCFSSIDEASLEKKEEIRSGNNKENIMMGSWRWENLKENNDNNRGVVDKGSFDFSGPLNCSTSSAYDFDTHQKKFLRFTRKGSFFNFSRNNSNLLGGIYESFKQVVPWRWRRPKNKRAI</sequence>
<dbReference type="KEGG" id="sot:102599067"/>
<keyword evidence="3" id="KW-1185">Reference proteome</keyword>
<dbReference type="InParanoid" id="M1BLB6"/>
<dbReference type="OMA" id="GHEGSCN"/>
<name>M1BLB6_SOLTU</name>
<feature type="compositionally biased region" description="Basic and acidic residues" evidence="1">
    <location>
        <begin position="1"/>
        <end position="11"/>
    </location>
</feature>
<dbReference type="OrthoDB" id="1934555at2759"/>
<reference evidence="2" key="2">
    <citation type="submission" date="2015-06" db="UniProtKB">
        <authorList>
            <consortium name="EnsemblPlants"/>
        </authorList>
    </citation>
    <scope>IDENTIFICATION</scope>
    <source>
        <strain evidence="2">DM1-3 516 R44</strain>
    </source>
</reference>
<dbReference type="eggNOG" id="ENOG502S288">
    <property type="taxonomic scope" value="Eukaryota"/>
</dbReference>
<evidence type="ECO:0000313" key="2">
    <source>
        <dbReference type="EnsemblPlants" id="PGSC0003DMT400047724"/>
    </source>
</evidence>
<organism evidence="2 3">
    <name type="scientific">Solanum tuberosum</name>
    <name type="common">Potato</name>
    <dbReference type="NCBI Taxonomy" id="4113"/>
    <lineage>
        <taxon>Eukaryota</taxon>
        <taxon>Viridiplantae</taxon>
        <taxon>Streptophyta</taxon>
        <taxon>Embryophyta</taxon>
        <taxon>Tracheophyta</taxon>
        <taxon>Spermatophyta</taxon>
        <taxon>Magnoliopsida</taxon>
        <taxon>eudicotyledons</taxon>
        <taxon>Gunneridae</taxon>
        <taxon>Pentapetalae</taxon>
        <taxon>asterids</taxon>
        <taxon>lamiids</taxon>
        <taxon>Solanales</taxon>
        <taxon>Solanaceae</taxon>
        <taxon>Solanoideae</taxon>
        <taxon>Solaneae</taxon>
        <taxon>Solanum</taxon>
    </lineage>
</organism>
<dbReference type="GeneID" id="102599067"/>
<dbReference type="Proteomes" id="UP000011115">
    <property type="component" value="Unassembled WGS sequence"/>
</dbReference>